<comment type="caution">
    <text evidence="2">The sequence shown here is derived from an EMBL/GenBank/DDBJ whole genome shotgun (WGS) entry which is preliminary data.</text>
</comment>
<dbReference type="Proteomes" id="UP000756346">
    <property type="component" value="Unassembled WGS sequence"/>
</dbReference>
<dbReference type="PANTHER" id="PTHR24216">
    <property type="entry name" value="PAXILLIN-RELATED"/>
    <property type="match status" value="1"/>
</dbReference>
<evidence type="ECO:0000313" key="3">
    <source>
        <dbReference type="Proteomes" id="UP000756346"/>
    </source>
</evidence>
<gene>
    <name evidence="2" type="ORF">B0I36DRAFT_147192</name>
</gene>
<dbReference type="AlphaFoldDB" id="A0A9P9BP28"/>
<name>A0A9P9BP28_9PEZI</name>
<feature type="compositionally biased region" description="Low complexity" evidence="1">
    <location>
        <begin position="137"/>
        <end position="148"/>
    </location>
</feature>
<feature type="compositionally biased region" description="Polar residues" evidence="1">
    <location>
        <begin position="584"/>
        <end position="601"/>
    </location>
</feature>
<proteinExistence type="predicted"/>
<dbReference type="OrthoDB" id="5404323at2759"/>
<dbReference type="PANTHER" id="PTHR24216:SF65">
    <property type="entry name" value="PAXILLIN-LIKE PROTEIN 1"/>
    <property type="match status" value="1"/>
</dbReference>
<feature type="region of interest" description="Disordered" evidence="1">
    <location>
        <begin position="374"/>
        <end position="396"/>
    </location>
</feature>
<feature type="region of interest" description="Disordered" evidence="1">
    <location>
        <begin position="115"/>
        <end position="154"/>
    </location>
</feature>
<keyword evidence="3" id="KW-1185">Reference proteome</keyword>
<dbReference type="GeneID" id="70178012"/>
<reference evidence="2" key="1">
    <citation type="journal article" date="2021" name="Nat. Commun.">
        <title>Genetic determinants of endophytism in the Arabidopsis root mycobiome.</title>
        <authorList>
            <person name="Mesny F."/>
            <person name="Miyauchi S."/>
            <person name="Thiergart T."/>
            <person name="Pickel B."/>
            <person name="Atanasova L."/>
            <person name="Karlsson M."/>
            <person name="Huettel B."/>
            <person name="Barry K.W."/>
            <person name="Haridas S."/>
            <person name="Chen C."/>
            <person name="Bauer D."/>
            <person name="Andreopoulos W."/>
            <person name="Pangilinan J."/>
            <person name="LaButti K."/>
            <person name="Riley R."/>
            <person name="Lipzen A."/>
            <person name="Clum A."/>
            <person name="Drula E."/>
            <person name="Henrissat B."/>
            <person name="Kohler A."/>
            <person name="Grigoriev I.V."/>
            <person name="Martin F.M."/>
            <person name="Hacquard S."/>
        </authorList>
    </citation>
    <scope>NUCLEOTIDE SEQUENCE</scope>
    <source>
        <strain evidence="2">MPI-CAGE-CH-0230</strain>
    </source>
</reference>
<evidence type="ECO:0000256" key="1">
    <source>
        <dbReference type="SAM" id="MobiDB-lite"/>
    </source>
</evidence>
<feature type="region of interest" description="Disordered" evidence="1">
    <location>
        <begin position="573"/>
        <end position="646"/>
    </location>
</feature>
<feature type="region of interest" description="Disordered" evidence="1">
    <location>
        <begin position="1"/>
        <end position="79"/>
    </location>
</feature>
<feature type="compositionally biased region" description="Low complexity" evidence="1">
    <location>
        <begin position="613"/>
        <end position="624"/>
    </location>
</feature>
<accession>A0A9P9BP28</accession>
<dbReference type="RefSeq" id="XP_046010903.1">
    <property type="nucleotide sequence ID" value="XM_046148466.1"/>
</dbReference>
<feature type="compositionally biased region" description="Pro residues" evidence="1">
    <location>
        <begin position="60"/>
        <end position="76"/>
    </location>
</feature>
<protein>
    <submittedName>
        <fullName evidence="2">Uncharacterized protein</fullName>
    </submittedName>
</protein>
<feature type="compositionally biased region" description="Low complexity" evidence="1">
    <location>
        <begin position="384"/>
        <end position="396"/>
    </location>
</feature>
<feature type="region of interest" description="Disordered" evidence="1">
    <location>
        <begin position="443"/>
        <end position="464"/>
    </location>
</feature>
<feature type="region of interest" description="Disordered" evidence="1">
    <location>
        <begin position="480"/>
        <end position="500"/>
    </location>
</feature>
<feature type="compositionally biased region" description="Low complexity" evidence="1">
    <location>
        <begin position="443"/>
        <end position="462"/>
    </location>
</feature>
<organism evidence="2 3">
    <name type="scientific">Microdochium trichocladiopsis</name>
    <dbReference type="NCBI Taxonomy" id="1682393"/>
    <lineage>
        <taxon>Eukaryota</taxon>
        <taxon>Fungi</taxon>
        <taxon>Dikarya</taxon>
        <taxon>Ascomycota</taxon>
        <taxon>Pezizomycotina</taxon>
        <taxon>Sordariomycetes</taxon>
        <taxon>Xylariomycetidae</taxon>
        <taxon>Xylariales</taxon>
        <taxon>Microdochiaceae</taxon>
        <taxon>Microdochium</taxon>
    </lineage>
</organism>
<evidence type="ECO:0000313" key="2">
    <source>
        <dbReference type="EMBL" id="KAH7028104.1"/>
    </source>
</evidence>
<dbReference type="EMBL" id="JAGTJQ010000007">
    <property type="protein sequence ID" value="KAH7028104.1"/>
    <property type="molecule type" value="Genomic_DNA"/>
</dbReference>
<sequence>MFVHAGASLHGHEYSARAPPGTQSTAAAAGQRRHPSLLRSAFGGPAQRSSTPPASSVYDPPSPSPSPSPSPLPRSPLLPAALLSPKRSRPFSDTFVQAPAAAGLVSLFTEPKHVCSPQSQVMTEDEAGQSDTDGCISDSDVSRAAGSSRRARKQSLRTSTAYVLAQPAPKLRHKQRIMHTKPQLLTQLQLLAPGDRPRPVIDAYPSSAFAKTIMAPLLKRVPRIAGIKTELSVQDIMLVKSQDYAAHATDTDSDAGDDDMKARDLVAILSPLRTDDRVEIVMADGKVWTACPRNATNNGCSYDFVSVDENGATITARWARRRNGSKSAMPQSPLQQEYKYTFSIINPECRRHPIMATMMSSSLEIFDSYTTVSQSSNRYPPTSPSVGSAASSLSSGVDGKRSRQVIAVEEWQKNFIAVSAVWIASRAVWSADTKSVDMSTSTVTYSTPSSPLVTSPPSRVPSNTSNLALSIKKAHTTTALGTRDRSATMAQPVDPPRISILPKRATSTGAAFMQRRRAILRADSGSSEESDFRAGDKRARRALSGDWTGNIATGLGQTSLAAIALAEVADDHERASAPSPASATLSEVSTPSAVSEATGTSKPVKVEMWPNATTSTTPPSQTSSNVARESKANPAADTADTKARHAKWKSVTTWFTKLRAR</sequence>